<dbReference type="PANTHER" id="PTHR31672:SF13">
    <property type="entry name" value="F-BOX PROTEIN CPR30-LIKE"/>
    <property type="match status" value="1"/>
</dbReference>
<dbReference type="AlphaFoldDB" id="A0A067LD57"/>
<dbReference type="Proteomes" id="UP000027138">
    <property type="component" value="Unassembled WGS sequence"/>
</dbReference>
<dbReference type="SUPFAM" id="SSF81383">
    <property type="entry name" value="F-box domain"/>
    <property type="match status" value="1"/>
</dbReference>
<evidence type="ECO:0000259" key="1">
    <source>
        <dbReference type="PROSITE" id="PS50181"/>
    </source>
</evidence>
<keyword evidence="3" id="KW-1185">Reference proteome</keyword>
<dbReference type="InterPro" id="IPR006527">
    <property type="entry name" value="F-box-assoc_dom_typ1"/>
</dbReference>
<dbReference type="Pfam" id="PF00646">
    <property type="entry name" value="F-box"/>
    <property type="match status" value="1"/>
</dbReference>
<dbReference type="Pfam" id="PF07734">
    <property type="entry name" value="FBA_1"/>
    <property type="match status" value="1"/>
</dbReference>
<dbReference type="InterPro" id="IPR001810">
    <property type="entry name" value="F-box_dom"/>
</dbReference>
<accession>A0A067LD57</accession>
<dbReference type="InterPro" id="IPR050796">
    <property type="entry name" value="SCF_F-box_component"/>
</dbReference>
<feature type="domain" description="F-box" evidence="1">
    <location>
        <begin position="9"/>
        <end position="55"/>
    </location>
</feature>
<dbReference type="STRING" id="180498.A0A067LD57"/>
<gene>
    <name evidence="2" type="ORF">JCGZ_15023</name>
</gene>
<dbReference type="EMBL" id="KK914233">
    <property type="protein sequence ID" value="KDP45158.1"/>
    <property type="molecule type" value="Genomic_DNA"/>
</dbReference>
<reference evidence="2 3" key="1">
    <citation type="journal article" date="2014" name="PLoS ONE">
        <title>Global Analysis of Gene Expression Profiles in Physic Nut (Jatropha curcas L.) Seedlings Exposed to Salt Stress.</title>
        <authorList>
            <person name="Zhang L."/>
            <person name="Zhang C."/>
            <person name="Wu P."/>
            <person name="Chen Y."/>
            <person name="Li M."/>
            <person name="Jiang H."/>
            <person name="Wu G."/>
        </authorList>
    </citation>
    <scope>NUCLEOTIDE SEQUENCE [LARGE SCALE GENOMIC DNA]</scope>
    <source>
        <strain evidence="3">cv. GZQX0401</strain>
        <tissue evidence="2">Young leaves</tissue>
    </source>
</reference>
<dbReference type="PROSITE" id="PS50181">
    <property type="entry name" value="FBOX"/>
    <property type="match status" value="1"/>
</dbReference>
<proteinExistence type="predicted"/>
<protein>
    <recommendedName>
        <fullName evidence="1">F-box domain-containing protein</fullName>
    </recommendedName>
</protein>
<dbReference type="KEGG" id="jcu:105643436"/>
<dbReference type="InterPro" id="IPR017451">
    <property type="entry name" value="F-box-assoc_interact_dom"/>
</dbReference>
<dbReference type="NCBIfam" id="TIGR01640">
    <property type="entry name" value="F_box_assoc_1"/>
    <property type="match status" value="1"/>
</dbReference>
<dbReference type="SMART" id="SM00256">
    <property type="entry name" value="FBOX"/>
    <property type="match status" value="1"/>
</dbReference>
<dbReference type="PANTHER" id="PTHR31672">
    <property type="entry name" value="BNACNNG10540D PROTEIN"/>
    <property type="match status" value="1"/>
</dbReference>
<dbReference type="OrthoDB" id="1867629at2759"/>
<evidence type="ECO:0000313" key="2">
    <source>
        <dbReference type="EMBL" id="KDP45158.1"/>
    </source>
</evidence>
<name>A0A067LD57_JATCU</name>
<dbReference type="InterPro" id="IPR036047">
    <property type="entry name" value="F-box-like_dom_sf"/>
</dbReference>
<sequence>MWRIKRHKYLPVVELTSDIIWEILRRLPAADIVRFKSVSKAWYSIITHPQFLRDHLNYVSTAENEFRTLILHENRFHPIFYHEEDNVQKECPVLPPQMVIPEFDIFNGSCDGLLLFLAPRRTRFEENHIIICNPCTKELIKIPVTRPVVHFPPDSIGPREDLFGLGYDPHTDDYKVIRFPSVFKAQEYTTFDKKDGFKCLVEAYSLKNKSWKTIQDGGFMYLMKRVAPSTVNRRPHWIATHITNPNSSRCVIFYFDAGKDNFGDMVLPPSVQKNVSVHNYRGFLGLAEYSIRGDFILWSIEEYGKPDSWAKLLTISNVPGPQRHIWYHGPGPVFITETGKVLIRTREGQLLVYDGKDGKFIEPLIQGHSDGFLCRIPYIESLVSPSGGNLRW</sequence>
<organism evidence="2 3">
    <name type="scientific">Jatropha curcas</name>
    <name type="common">Barbados nut</name>
    <dbReference type="NCBI Taxonomy" id="180498"/>
    <lineage>
        <taxon>Eukaryota</taxon>
        <taxon>Viridiplantae</taxon>
        <taxon>Streptophyta</taxon>
        <taxon>Embryophyta</taxon>
        <taxon>Tracheophyta</taxon>
        <taxon>Spermatophyta</taxon>
        <taxon>Magnoliopsida</taxon>
        <taxon>eudicotyledons</taxon>
        <taxon>Gunneridae</taxon>
        <taxon>Pentapetalae</taxon>
        <taxon>rosids</taxon>
        <taxon>fabids</taxon>
        <taxon>Malpighiales</taxon>
        <taxon>Euphorbiaceae</taxon>
        <taxon>Crotonoideae</taxon>
        <taxon>Jatropheae</taxon>
        <taxon>Jatropha</taxon>
    </lineage>
</organism>
<evidence type="ECO:0000313" key="3">
    <source>
        <dbReference type="Proteomes" id="UP000027138"/>
    </source>
</evidence>
<dbReference type="Gene3D" id="1.20.1280.50">
    <property type="match status" value="1"/>
</dbReference>